<feature type="domain" description="Integrase catalytic" evidence="3">
    <location>
        <begin position="270"/>
        <end position="388"/>
    </location>
</feature>
<dbReference type="Pfam" id="PF22936">
    <property type="entry name" value="Pol_BBD"/>
    <property type="match status" value="1"/>
</dbReference>
<dbReference type="SUPFAM" id="SSF53098">
    <property type="entry name" value="Ribonuclease H-like"/>
    <property type="match status" value="1"/>
</dbReference>
<dbReference type="OrthoDB" id="1617351at2759"/>
<dbReference type="SUPFAM" id="SSF56672">
    <property type="entry name" value="DNA/RNA polymerases"/>
    <property type="match status" value="1"/>
</dbReference>
<dbReference type="CDD" id="cd09272">
    <property type="entry name" value="RNase_HI_RT_Ty1"/>
    <property type="match status" value="1"/>
</dbReference>
<evidence type="ECO:0000256" key="2">
    <source>
        <dbReference type="SAM" id="MobiDB-lite"/>
    </source>
</evidence>
<gene>
    <name evidence="4" type="ORF">CXB51_012012</name>
</gene>
<proteinExistence type="predicted"/>
<protein>
    <recommendedName>
        <fullName evidence="3">Integrase catalytic domain-containing protein</fullName>
    </recommendedName>
</protein>
<keyword evidence="5" id="KW-1185">Reference proteome</keyword>
<feature type="compositionally biased region" description="Pro residues" evidence="2">
    <location>
        <begin position="403"/>
        <end position="417"/>
    </location>
</feature>
<organism evidence="4 5">
    <name type="scientific">Gossypium anomalum</name>
    <dbReference type="NCBI Taxonomy" id="47600"/>
    <lineage>
        <taxon>Eukaryota</taxon>
        <taxon>Viridiplantae</taxon>
        <taxon>Streptophyta</taxon>
        <taxon>Embryophyta</taxon>
        <taxon>Tracheophyta</taxon>
        <taxon>Spermatophyta</taxon>
        <taxon>Magnoliopsida</taxon>
        <taxon>eudicotyledons</taxon>
        <taxon>Gunneridae</taxon>
        <taxon>Pentapetalae</taxon>
        <taxon>rosids</taxon>
        <taxon>malvids</taxon>
        <taxon>Malvales</taxon>
        <taxon>Malvaceae</taxon>
        <taxon>Malvoideae</taxon>
        <taxon>Gossypium</taxon>
    </lineage>
</organism>
<comment type="caution">
    <text evidence="4">The sequence shown here is derived from an EMBL/GenBank/DDBJ whole genome shotgun (WGS) entry which is preliminary data.</text>
</comment>
<dbReference type="Pfam" id="PF00665">
    <property type="entry name" value="rve"/>
    <property type="match status" value="1"/>
</dbReference>
<dbReference type="GO" id="GO:0004190">
    <property type="term" value="F:aspartic-type endopeptidase activity"/>
    <property type="evidence" value="ECO:0007669"/>
    <property type="project" value="UniProtKB-KW"/>
</dbReference>
<dbReference type="Gene3D" id="3.30.420.10">
    <property type="entry name" value="Ribonuclease H-like superfamily/Ribonuclease H"/>
    <property type="match status" value="1"/>
</dbReference>
<dbReference type="InterPro" id="IPR043502">
    <property type="entry name" value="DNA/RNA_pol_sf"/>
</dbReference>
<dbReference type="InterPro" id="IPR012337">
    <property type="entry name" value="RNaseH-like_sf"/>
</dbReference>
<sequence>MAASSSVTESDLASGSTDSPGVLPVAAPSFTSEQYSQILDLLNKVSSVDSSANLAGISHCLSVSKDSPRWILDTGATDHMISDSQSLISPISCATGSRFVYLPNGNLVPVNSVGSYAFDSAHSVTNVLHVPHFKHNLLSVSKLTRDFNCSVTFFPDFCVLQGLFDGKMKGIGKESRGLYLFDSSSLASGLSFPVSSGSHSFNIHSTVCMHSILDNNTSLWHARLGHVPSSKLHHVPFLQSLSFDDKLIHSCTVCPLARQTRQPFSHSVTRSPKPFDLVHLDIWGPYRISTHSGHRYFLTIVDDHSRMTWVYLLKHKSETLLYLKQFIQLVKNQFSASIRYFRSDNGSEFFNSECSSLFTNLGIIHQTSCVHTPQQNGVAERKHRHLLELQTLDSDFLRLSPSPNSPLPLTPASPPATVPSSTLPASTSIPGCSSSPHVPPRRSSRITKPPNWLHDFITSTGSSSSQFSISNHISYSHLPTHTQLFLSSTSSLVEPKSYSEAIQNPAWIKAMEEEISALESNNTWSVVPLPPGKFPIGCKWVYKIKYKASGEVERFKARLVAKGYSQKEGVDYGDTFSPVAKLVTVRAVLALASIFLWPLFQMDVFNAFLQGDLCEEVYMELPAGFCSQEGTVCRLQKSLYGLKQASRQWNLKLTQALVSAGFQQSKFDYSLFTKRQGGKVVLLLIYVDDLVITGNDEFLIKELKGILNQNFKMKDLGELKYFLGLEILRSKDGIFLNQRKYALELIADSGIGGAKSATTPLEQNTKLTAIEYDQGIRQEEKEDSLLQDKTVYQRLIGRLLYLTHTRPDITYAVHYLSQFMQYPKVSHLNAALRVVRYIKNCPGQGILLSSSSSCQLIAFCDSDWASCPMSRKSVTGFCIKLGSSLISWKAKKQNTVARSSAEAEYRSMAATASEIVWLNGLLEELGANLIKPSKLFCDSKAALQIAANPVFHERTKHIEIDCHFIREKIQEGLIQTEHVASEEQLADVLTKALGIKQHGYLVSKLGVKDVFQPPT</sequence>
<dbReference type="GO" id="GO:0015074">
    <property type="term" value="P:DNA integration"/>
    <property type="evidence" value="ECO:0007669"/>
    <property type="project" value="InterPro"/>
</dbReference>
<dbReference type="PROSITE" id="PS50994">
    <property type="entry name" value="INTEGRASE"/>
    <property type="match status" value="1"/>
</dbReference>
<evidence type="ECO:0000256" key="1">
    <source>
        <dbReference type="ARBA" id="ARBA00022750"/>
    </source>
</evidence>
<dbReference type="InterPro" id="IPR013103">
    <property type="entry name" value="RVT_2"/>
</dbReference>
<keyword evidence="1" id="KW-0645">Protease</keyword>
<evidence type="ECO:0000313" key="5">
    <source>
        <dbReference type="Proteomes" id="UP000701853"/>
    </source>
</evidence>
<feature type="compositionally biased region" description="Low complexity" evidence="2">
    <location>
        <begin position="418"/>
        <end position="436"/>
    </location>
</feature>
<dbReference type="InterPro" id="IPR001584">
    <property type="entry name" value="Integrase_cat-core"/>
</dbReference>
<dbReference type="PANTHER" id="PTHR11439">
    <property type="entry name" value="GAG-POL-RELATED RETROTRANSPOSON"/>
    <property type="match status" value="1"/>
</dbReference>
<dbReference type="InterPro" id="IPR036397">
    <property type="entry name" value="RNaseH_sf"/>
</dbReference>
<dbReference type="Proteomes" id="UP000701853">
    <property type="component" value="Chromosome 5"/>
</dbReference>
<dbReference type="PANTHER" id="PTHR11439:SF499">
    <property type="entry name" value="PPC DOMAIN-CONTAINING PROTEIN"/>
    <property type="match status" value="1"/>
</dbReference>
<evidence type="ECO:0000313" key="4">
    <source>
        <dbReference type="EMBL" id="KAG8494583.1"/>
    </source>
</evidence>
<dbReference type="InterPro" id="IPR054722">
    <property type="entry name" value="PolX-like_BBD"/>
</dbReference>
<feature type="region of interest" description="Disordered" evidence="2">
    <location>
        <begin position="1"/>
        <end position="20"/>
    </location>
</feature>
<name>A0A8J5YQJ2_9ROSI</name>
<reference evidence="4 5" key="1">
    <citation type="journal article" date="2021" name="bioRxiv">
        <title>The Gossypium anomalum genome as a resource for cotton improvement and evolutionary analysis of hybrid incompatibility.</title>
        <authorList>
            <person name="Grover C.E."/>
            <person name="Yuan D."/>
            <person name="Arick M.A."/>
            <person name="Miller E.R."/>
            <person name="Hu G."/>
            <person name="Peterson D.G."/>
            <person name="Wendel J.F."/>
            <person name="Udall J.A."/>
        </authorList>
    </citation>
    <scope>NUCLEOTIDE SEQUENCE [LARGE SCALE GENOMIC DNA]</scope>
    <source>
        <strain evidence="4">JFW-Udall</strain>
        <tissue evidence="4">Leaf</tissue>
    </source>
</reference>
<dbReference type="EMBL" id="JAHUZN010000005">
    <property type="protein sequence ID" value="KAG8494583.1"/>
    <property type="molecule type" value="Genomic_DNA"/>
</dbReference>
<keyword evidence="1" id="KW-0064">Aspartyl protease</keyword>
<evidence type="ECO:0000259" key="3">
    <source>
        <dbReference type="PROSITE" id="PS50994"/>
    </source>
</evidence>
<accession>A0A8J5YQJ2</accession>
<keyword evidence="1" id="KW-0378">Hydrolase</keyword>
<feature type="compositionally biased region" description="Polar residues" evidence="2">
    <location>
        <begin position="1"/>
        <end position="19"/>
    </location>
</feature>
<dbReference type="AlphaFoldDB" id="A0A8J5YQJ2"/>
<dbReference type="GO" id="GO:0003676">
    <property type="term" value="F:nucleic acid binding"/>
    <property type="evidence" value="ECO:0007669"/>
    <property type="project" value="InterPro"/>
</dbReference>
<dbReference type="Pfam" id="PF07727">
    <property type="entry name" value="RVT_2"/>
    <property type="match status" value="1"/>
</dbReference>
<feature type="region of interest" description="Disordered" evidence="2">
    <location>
        <begin position="403"/>
        <end position="445"/>
    </location>
</feature>